<evidence type="ECO:0000256" key="1">
    <source>
        <dbReference type="SAM" id="SignalP"/>
    </source>
</evidence>
<dbReference type="OrthoDB" id="3642254at2759"/>
<proteinExistence type="predicted"/>
<evidence type="ECO:0000313" key="2">
    <source>
        <dbReference type="EMBL" id="EME88453.1"/>
    </source>
</evidence>
<feature type="signal peptide" evidence="1">
    <location>
        <begin position="1"/>
        <end position="19"/>
    </location>
</feature>
<dbReference type="AlphaFoldDB" id="N1QBE2"/>
<dbReference type="eggNOG" id="ENOG502T7CV">
    <property type="taxonomic scope" value="Eukaryota"/>
</dbReference>
<accession>N1QBE2</accession>
<dbReference type="Proteomes" id="UP000016932">
    <property type="component" value="Unassembled WGS sequence"/>
</dbReference>
<organism evidence="2 3">
    <name type="scientific">Pseudocercospora fijiensis (strain CIRAD86)</name>
    <name type="common">Black leaf streak disease fungus</name>
    <name type="synonym">Mycosphaerella fijiensis</name>
    <dbReference type="NCBI Taxonomy" id="383855"/>
    <lineage>
        <taxon>Eukaryota</taxon>
        <taxon>Fungi</taxon>
        <taxon>Dikarya</taxon>
        <taxon>Ascomycota</taxon>
        <taxon>Pezizomycotina</taxon>
        <taxon>Dothideomycetes</taxon>
        <taxon>Dothideomycetidae</taxon>
        <taxon>Mycosphaerellales</taxon>
        <taxon>Mycosphaerellaceae</taxon>
        <taxon>Pseudocercospora</taxon>
    </lineage>
</organism>
<evidence type="ECO:0000313" key="3">
    <source>
        <dbReference type="Proteomes" id="UP000016932"/>
    </source>
</evidence>
<keyword evidence="1" id="KW-0732">Signal</keyword>
<name>N1QBE2_PSEFD</name>
<dbReference type="GeneID" id="19336899"/>
<dbReference type="KEGG" id="pfj:MYCFIDRAFT_209811"/>
<sequence>MRTATILAVAASTLASASPFEDVAPPVNSQYDVTKFVYGCSAGCHWSFNVTVEGEYKNHPELQTPVTCSGGLDENQDYKKCDGAPSETQEVAAYIDKATNLLKVRYTVKNLEEHNTYKFYGDKRVYASTSADAKLQQEDFAVPESVAGA</sequence>
<keyword evidence="3" id="KW-1185">Reference proteome</keyword>
<feature type="chain" id="PRO_5004109451" evidence="1">
    <location>
        <begin position="20"/>
        <end position="149"/>
    </location>
</feature>
<dbReference type="RefSeq" id="XP_007921483.1">
    <property type="nucleotide sequence ID" value="XM_007923292.1"/>
</dbReference>
<dbReference type="HOGENOM" id="CLU_122012_0_0_1"/>
<protein>
    <submittedName>
        <fullName evidence="2">Uncharacterized protein</fullName>
    </submittedName>
</protein>
<dbReference type="EMBL" id="KB446555">
    <property type="protein sequence ID" value="EME88453.1"/>
    <property type="molecule type" value="Genomic_DNA"/>
</dbReference>
<dbReference type="VEuPathDB" id="FungiDB:MYCFIDRAFT_209811"/>
<gene>
    <name evidence="2" type="ORF">MYCFIDRAFT_209811</name>
</gene>
<reference evidence="2 3" key="1">
    <citation type="journal article" date="2012" name="PLoS Pathog.">
        <title>Diverse lifestyles and strategies of plant pathogenesis encoded in the genomes of eighteen Dothideomycetes fungi.</title>
        <authorList>
            <person name="Ohm R.A."/>
            <person name="Feau N."/>
            <person name="Henrissat B."/>
            <person name="Schoch C.L."/>
            <person name="Horwitz B.A."/>
            <person name="Barry K.W."/>
            <person name="Condon B.J."/>
            <person name="Copeland A.C."/>
            <person name="Dhillon B."/>
            <person name="Glaser F."/>
            <person name="Hesse C.N."/>
            <person name="Kosti I."/>
            <person name="LaButti K."/>
            <person name="Lindquist E.A."/>
            <person name="Lucas S."/>
            <person name="Salamov A.A."/>
            <person name="Bradshaw R.E."/>
            <person name="Ciuffetti L."/>
            <person name="Hamelin R.C."/>
            <person name="Kema G.H.J."/>
            <person name="Lawrence C."/>
            <person name="Scott J.A."/>
            <person name="Spatafora J.W."/>
            <person name="Turgeon B.G."/>
            <person name="de Wit P.J.G.M."/>
            <person name="Zhong S."/>
            <person name="Goodwin S.B."/>
            <person name="Grigoriev I.V."/>
        </authorList>
    </citation>
    <scope>NUCLEOTIDE SEQUENCE [LARGE SCALE GENOMIC DNA]</scope>
    <source>
        <strain evidence="2 3">CIRAD86</strain>
    </source>
</reference>